<dbReference type="InterPro" id="IPR013785">
    <property type="entry name" value="Aldolase_TIM"/>
</dbReference>
<dbReference type="STRING" id="56804.BAE46_06695"/>
<dbReference type="OrthoDB" id="8523426at2"/>
<dbReference type="CDD" id="cd02803">
    <property type="entry name" value="OYE_like_FMN_family"/>
    <property type="match status" value="1"/>
</dbReference>
<sequence length="358" mass="39914">MSQSSAPLTFKNGLIMSNRFMLAPLTNTQSNDDGTLSQEEYRWLTMRAQGGFGLTMTCASHVQFVGKGFEGQLGIYSDAHIAGHRRLTMSIKANNSLAIIQLHHAGMRANEASTKQQPVCPSSIEKYNARALSLAEVHQLRDDFIIAAQRAQQSGYDGVEVHGAHGYILTQFLSAEINTRDDEYGGCLRNRARLLFEIVHGIRASCGSQFLLGVRLSPERFGMQLSEVKTVCKLLINEHDIDFLDLSLWDTFKQAAEKEHQHKDLLNHFTEIDYKDVKLTVAGQINTGKDVQAVLDAGVDFVTIGRSAILHHDFPKLVMDNPLFEPIKLPVSEAYLTKEGLSEPFVKYMKAWDGFVKG</sequence>
<dbReference type="EMBL" id="BAET01000019">
    <property type="protein sequence ID" value="GAB55972.1"/>
    <property type="molecule type" value="Genomic_DNA"/>
</dbReference>
<reference evidence="4 5" key="1">
    <citation type="journal article" date="2012" name="J. Bacteriol.">
        <title>Genome sequence of proteorhodopsin-containing sea ice bacterium Glaciecola punicea ACAM 611T.</title>
        <authorList>
            <person name="Qin Q.-L."/>
            <person name="Xie B.-B."/>
            <person name="Shu Y.-L."/>
            <person name="Rong J.-C."/>
            <person name="Zhao D.-L."/>
            <person name="Zhang X.-Y."/>
            <person name="Chen X.-L."/>
            <person name="Zhou B.-C."/>
            <person name="Zhanga Y.-Z."/>
        </authorList>
    </citation>
    <scope>NUCLEOTIDE SEQUENCE [LARGE SCALE GENOMIC DNA]</scope>
    <source>
        <strain evidence="4 5">ACAM 611</strain>
    </source>
</reference>
<name>H5TCE5_9ALTE</name>
<protein>
    <submittedName>
        <fullName evidence="4">N-ethylmaleimide reductase</fullName>
        <ecNumber evidence="4">1.-.-.-</ecNumber>
    </submittedName>
</protein>
<dbReference type="GO" id="GO:0016491">
    <property type="term" value="F:oxidoreductase activity"/>
    <property type="evidence" value="ECO:0007669"/>
    <property type="project" value="UniProtKB-KW"/>
</dbReference>
<reference evidence="4 5" key="2">
    <citation type="journal article" date="2017" name="Antonie Van Leeuwenhoek">
        <title>Rhizobium rhizosphaerae sp. nov., a novel species isolated from rice rhizosphere.</title>
        <authorList>
            <person name="Zhao J.J."/>
            <person name="Zhang J."/>
            <person name="Zhang R.J."/>
            <person name="Zhang C.W."/>
            <person name="Yin H.Q."/>
            <person name="Zhang X.X."/>
        </authorList>
    </citation>
    <scope>NUCLEOTIDE SEQUENCE [LARGE SCALE GENOMIC DNA]</scope>
    <source>
        <strain evidence="4 5">ACAM 611</strain>
    </source>
</reference>
<dbReference type="AlphaFoldDB" id="H5TCE5"/>
<dbReference type="EC" id="1.-.-.-" evidence="4"/>
<dbReference type="RefSeq" id="WP_006005612.1">
    <property type="nucleotide sequence ID" value="NZ_BAET01000019.1"/>
</dbReference>
<evidence type="ECO:0000313" key="5">
    <source>
        <dbReference type="Proteomes" id="UP000053586"/>
    </source>
</evidence>
<feature type="domain" description="NADH:flavin oxidoreductase/NADH oxidase N-terminal" evidence="3">
    <location>
        <begin position="6"/>
        <end position="316"/>
    </location>
</feature>
<evidence type="ECO:0000259" key="3">
    <source>
        <dbReference type="Pfam" id="PF00724"/>
    </source>
</evidence>
<dbReference type="GO" id="GO:0010181">
    <property type="term" value="F:FMN binding"/>
    <property type="evidence" value="ECO:0007669"/>
    <property type="project" value="InterPro"/>
</dbReference>
<dbReference type="PANTHER" id="PTHR43656:SF2">
    <property type="entry name" value="BINDING OXIDOREDUCTASE, PUTATIVE (AFU_ORTHOLOGUE AFUA_2G08260)-RELATED"/>
    <property type="match status" value="1"/>
</dbReference>
<dbReference type="PANTHER" id="PTHR43656">
    <property type="entry name" value="BINDING OXIDOREDUCTASE, PUTATIVE (AFU_ORTHOLOGUE AFUA_2G08260)-RELATED"/>
    <property type="match status" value="1"/>
</dbReference>
<dbReference type="SUPFAM" id="SSF51395">
    <property type="entry name" value="FMN-linked oxidoreductases"/>
    <property type="match status" value="1"/>
</dbReference>
<evidence type="ECO:0000256" key="1">
    <source>
        <dbReference type="ARBA" id="ARBA00022630"/>
    </source>
</evidence>
<dbReference type="Pfam" id="PF00724">
    <property type="entry name" value="Oxidored_FMN"/>
    <property type="match status" value="1"/>
</dbReference>
<dbReference type="InterPro" id="IPR001155">
    <property type="entry name" value="OxRdtase_FMN_N"/>
</dbReference>
<evidence type="ECO:0000313" key="4">
    <source>
        <dbReference type="EMBL" id="GAB55972.1"/>
    </source>
</evidence>
<dbReference type="InterPro" id="IPR051799">
    <property type="entry name" value="NADH_flavin_oxidoreductase"/>
</dbReference>
<organism evidence="4 5">
    <name type="scientific">Glaciecola punicea ACAM 611</name>
    <dbReference type="NCBI Taxonomy" id="1121923"/>
    <lineage>
        <taxon>Bacteria</taxon>
        <taxon>Pseudomonadati</taxon>
        <taxon>Pseudomonadota</taxon>
        <taxon>Gammaproteobacteria</taxon>
        <taxon>Alteromonadales</taxon>
        <taxon>Alteromonadaceae</taxon>
        <taxon>Glaciecola</taxon>
    </lineage>
</organism>
<accession>H5TCE5</accession>
<dbReference type="Gene3D" id="3.20.20.70">
    <property type="entry name" value="Aldolase class I"/>
    <property type="match status" value="1"/>
</dbReference>
<proteinExistence type="predicted"/>
<keyword evidence="1" id="KW-0285">Flavoprotein</keyword>
<gene>
    <name evidence="4" type="primary">nemA</name>
    <name evidence="4" type="ORF">GPUN_1856</name>
</gene>
<keyword evidence="2 4" id="KW-0560">Oxidoreductase</keyword>
<comment type="caution">
    <text evidence="4">The sequence shown here is derived from an EMBL/GenBank/DDBJ whole genome shotgun (WGS) entry which is preliminary data.</text>
</comment>
<dbReference type="eggNOG" id="COG1902">
    <property type="taxonomic scope" value="Bacteria"/>
</dbReference>
<dbReference type="Proteomes" id="UP000053586">
    <property type="component" value="Unassembled WGS sequence"/>
</dbReference>
<evidence type="ECO:0000256" key="2">
    <source>
        <dbReference type="ARBA" id="ARBA00023002"/>
    </source>
</evidence>
<keyword evidence="5" id="KW-1185">Reference proteome</keyword>